<evidence type="ECO:0000313" key="8">
    <source>
        <dbReference type="EMBL" id="MBU2689616.1"/>
    </source>
</evidence>
<feature type="transmembrane region" description="Helical" evidence="7">
    <location>
        <begin position="356"/>
        <end position="376"/>
    </location>
</feature>
<feature type="transmembrane region" description="Helical" evidence="7">
    <location>
        <begin position="76"/>
        <end position="98"/>
    </location>
</feature>
<gene>
    <name evidence="8" type="ORF">KJ970_01690</name>
</gene>
<keyword evidence="5 7" id="KW-0472">Membrane</keyword>
<reference evidence="8" key="1">
    <citation type="submission" date="2021-05" db="EMBL/GenBank/DDBJ databases">
        <title>Energy efficiency and biological interactions define the core microbiome of deep oligotrophic groundwater.</title>
        <authorList>
            <person name="Mehrshad M."/>
            <person name="Lopez-Fernandez M."/>
            <person name="Bell E."/>
            <person name="Bernier-Latmani R."/>
            <person name="Bertilsson S."/>
            <person name="Dopson M."/>
        </authorList>
    </citation>
    <scope>NUCLEOTIDE SEQUENCE</scope>
    <source>
        <strain evidence="8">Modern_marine.mb.64</strain>
    </source>
</reference>
<dbReference type="AlphaFoldDB" id="A0A948RS62"/>
<dbReference type="Pfam" id="PF01943">
    <property type="entry name" value="Polysacc_synt"/>
    <property type="match status" value="1"/>
</dbReference>
<evidence type="ECO:0000256" key="5">
    <source>
        <dbReference type="ARBA" id="ARBA00023136"/>
    </source>
</evidence>
<feature type="transmembrane region" description="Helical" evidence="7">
    <location>
        <begin position="142"/>
        <end position="165"/>
    </location>
</feature>
<evidence type="ECO:0000256" key="3">
    <source>
        <dbReference type="ARBA" id="ARBA00022692"/>
    </source>
</evidence>
<dbReference type="InterPro" id="IPR002797">
    <property type="entry name" value="Polysacc_synth"/>
</dbReference>
<evidence type="ECO:0000256" key="7">
    <source>
        <dbReference type="SAM" id="Phobius"/>
    </source>
</evidence>
<proteinExistence type="predicted"/>
<feature type="region of interest" description="Disordered" evidence="6">
    <location>
        <begin position="436"/>
        <end position="460"/>
    </location>
</feature>
<evidence type="ECO:0000256" key="6">
    <source>
        <dbReference type="SAM" id="MobiDB-lite"/>
    </source>
</evidence>
<evidence type="ECO:0000313" key="9">
    <source>
        <dbReference type="Proteomes" id="UP000777784"/>
    </source>
</evidence>
<protein>
    <submittedName>
        <fullName evidence="8">Polysaccharide biosynthesis C-terminal domain-containing protein</fullName>
    </submittedName>
</protein>
<feature type="transmembrane region" description="Helical" evidence="7">
    <location>
        <begin position="12"/>
        <end position="33"/>
    </location>
</feature>
<keyword evidence="2" id="KW-1003">Cell membrane</keyword>
<dbReference type="InterPro" id="IPR050833">
    <property type="entry name" value="Poly_Biosynth_Transport"/>
</dbReference>
<keyword evidence="4 7" id="KW-1133">Transmembrane helix</keyword>
<evidence type="ECO:0000256" key="2">
    <source>
        <dbReference type="ARBA" id="ARBA00022475"/>
    </source>
</evidence>
<dbReference type="EMBL" id="JAHJDP010000012">
    <property type="protein sequence ID" value="MBU2689616.1"/>
    <property type="molecule type" value="Genomic_DNA"/>
</dbReference>
<sequence>MSFARQSVTTFATRILISFINLPVSIIIVRTLGATGQGIYSATATLTTLWVIFGLMGIDAAHTYLLAGRRASMGQIVANSLLLTAVLSIILIPGFILLAPLAVGEEASDFSRYVGLASLAIPLILVRYFLLSVFLGRRKIGTFNILHALSTLSLLAMIALFLTFLRMGPRGAVLAYVSSGLVFAVGAAVWVRRMERPDEGWDLRPSMKHFRFSIIYGLKGHFATLLSQFNYRFDMILVLRWLGTASQGYYSIAVILAEKLTHLTASVQLVLFPYVSGMDKEDANRLTPRACRHTLVWVAVTGAALILIGPIVMPILYTEDFEQALPAFRVLIPGIIALTLSKLLSSDLSGRNRRGLPTIAMAVAFALNLGLNIILIPRHGILGAAWASTSSYTLQTLLTIIFFCRVSGVPAIDLFLWRKDDYQLYGRLMRRAQSMAGRTRGHDDSDPILPGPPVDPDGPA</sequence>
<dbReference type="PANTHER" id="PTHR30250">
    <property type="entry name" value="PST FAMILY PREDICTED COLANIC ACID TRANSPORTER"/>
    <property type="match status" value="1"/>
</dbReference>
<accession>A0A948RS62</accession>
<dbReference type="Proteomes" id="UP000777784">
    <property type="component" value="Unassembled WGS sequence"/>
</dbReference>
<feature type="transmembrane region" description="Helical" evidence="7">
    <location>
        <begin position="110"/>
        <end position="130"/>
    </location>
</feature>
<name>A0A948RS62_UNCEI</name>
<dbReference type="PANTHER" id="PTHR30250:SF11">
    <property type="entry name" value="O-ANTIGEN TRANSPORTER-RELATED"/>
    <property type="match status" value="1"/>
</dbReference>
<comment type="subcellular location">
    <subcellularLocation>
        <location evidence="1">Cell membrane</location>
        <topology evidence="1">Multi-pass membrane protein</topology>
    </subcellularLocation>
</comment>
<feature type="transmembrane region" description="Helical" evidence="7">
    <location>
        <begin position="39"/>
        <end position="64"/>
    </location>
</feature>
<dbReference type="GO" id="GO:0005886">
    <property type="term" value="C:plasma membrane"/>
    <property type="evidence" value="ECO:0007669"/>
    <property type="project" value="UniProtKB-SubCell"/>
</dbReference>
<feature type="transmembrane region" description="Helical" evidence="7">
    <location>
        <begin position="396"/>
        <end position="417"/>
    </location>
</feature>
<evidence type="ECO:0000256" key="4">
    <source>
        <dbReference type="ARBA" id="ARBA00022989"/>
    </source>
</evidence>
<organism evidence="8 9">
    <name type="scientific">Eiseniibacteriota bacterium</name>
    <dbReference type="NCBI Taxonomy" id="2212470"/>
    <lineage>
        <taxon>Bacteria</taxon>
        <taxon>Candidatus Eiseniibacteriota</taxon>
    </lineage>
</organism>
<feature type="compositionally biased region" description="Pro residues" evidence="6">
    <location>
        <begin position="449"/>
        <end position="460"/>
    </location>
</feature>
<feature type="transmembrane region" description="Helical" evidence="7">
    <location>
        <begin position="295"/>
        <end position="317"/>
    </location>
</feature>
<feature type="transmembrane region" description="Helical" evidence="7">
    <location>
        <begin position="171"/>
        <end position="191"/>
    </location>
</feature>
<feature type="transmembrane region" description="Helical" evidence="7">
    <location>
        <begin position="323"/>
        <end position="344"/>
    </location>
</feature>
<comment type="caution">
    <text evidence="8">The sequence shown here is derived from an EMBL/GenBank/DDBJ whole genome shotgun (WGS) entry which is preliminary data.</text>
</comment>
<keyword evidence="3 7" id="KW-0812">Transmembrane</keyword>
<evidence type="ECO:0000256" key="1">
    <source>
        <dbReference type="ARBA" id="ARBA00004651"/>
    </source>
</evidence>